<dbReference type="Proteomes" id="UP001163823">
    <property type="component" value="Chromosome 14"/>
</dbReference>
<evidence type="ECO:0000313" key="3">
    <source>
        <dbReference type="Proteomes" id="UP001163823"/>
    </source>
</evidence>
<feature type="region of interest" description="Disordered" evidence="1">
    <location>
        <begin position="446"/>
        <end position="471"/>
    </location>
</feature>
<proteinExistence type="predicted"/>
<feature type="compositionally biased region" description="Polar residues" evidence="1">
    <location>
        <begin position="164"/>
        <end position="177"/>
    </location>
</feature>
<accession>A0AAD7KPK8</accession>
<feature type="compositionally biased region" description="Basic and acidic residues" evidence="1">
    <location>
        <begin position="446"/>
        <end position="457"/>
    </location>
</feature>
<keyword evidence="3" id="KW-1185">Reference proteome</keyword>
<feature type="region of interest" description="Disordered" evidence="1">
    <location>
        <begin position="147"/>
        <end position="182"/>
    </location>
</feature>
<feature type="compositionally biased region" description="Polar residues" evidence="1">
    <location>
        <begin position="1"/>
        <end position="11"/>
    </location>
</feature>
<evidence type="ECO:0000313" key="2">
    <source>
        <dbReference type="EMBL" id="KAJ7943698.1"/>
    </source>
</evidence>
<feature type="region of interest" description="Disordered" evidence="1">
    <location>
        <begin position="1"/>
        <end position="21"/>
    </location>
</feature>
<dbReference type="EMBL" id="JARAOO010000014">
    <property type="protein sequence ID" value="KAJ7943698.1"/>
    <property type="molecule type" value="Genomic_DNA"/>
</dbReference>
<feature type="compositionally biased region" description="Basic and acidic residues" evidence="1">
    <location>
        <begin position="692"/>
        <end position="740"/>
    </location>
</feature>
<reference evidence="2" key="1">
    <citation type="journal article" date="2023" name="Science">
        <title>Elucidation of the pathway for biosynthesis of saponin adjuvants from the soapbark tree.</title>
        <authorList>
            <person name="Reed J."/>
            <person name="Orme A."/>
            <person name="El-Demerdash A."/>
            <person name="Owen C."/>
            <person name="Martin L.B.B."/>
            <person name="Misra R.C."/>
            <person name="Kikuchi S."/>
            <person name="Rejzek M."/>
            <person name="Martin A.C."/>
            <person name="Harkess A."/>
            <person name="Leebens-Mack J."/>
            <person name="Louveau T."/>
            <person name="Stephenson M.J."/>
            <person name="Osbourn A."/>
        </authorList>
    </citation>
    <scope>NUCLEOTIDE SEQUENCE</scope>
    <source>
        <strain evidence="2">S10</strain>
    </source>
</reference>
<dbReference type="InterPro" id="IPR031937">
    <property type="entry name" value="PNISR"/>
</dbReference>
<organism evidence="2 3">
    <name type="scientific">Quillaja saponaria</name>
    <name type="common">Soap bark tree</name>
    <dbReference type="NCBI Taxonomy" id="32244"/>
    <lineage>
        <taxon>Eukaryota</taxon>
        <taxon>Viridiplantae</taxon>
        <taxon>Streptophyta</taxon>
        <taxon>Embryophyta</taxon>
        <taxon>Tracheophyta</taxon>
        <taxon>Spermatophyta</taxon>
        <taxon>Magnoliopsida</taxon>
        <taxon>eudicotyledons</taxon>
        <taxon>Gunneridae</taxon>
        <taxon>Pentapetalae</taxon>
        <taxon>rosids</taxon>
        <taxon>fabids</taxon>
        <taxon>Fabales</taxon>
        <taxon>Quillajaceae</taxon>
        <taxon>Quillaja</taxon>
    </lineage>
</organism>
<feature type="compositionally biased region" description="Basic residues" evidence="1">
    <location>
        <begin position="830"/>
        <end position="842"/>
    </location>
</feature>
<dbReference type="AlphaFoldDB" id="A0AAD7KPK8"/>
<evidence type="ECO:0000256" key="1">
    <source>
        <dbReference type="SAM" id="MobiDB-lite"/>
    </source>
</evidence>
<feature type="compositionally biased region" description="Basic and acidic residues" evidence="1">
    <location>
        <begin position="553"/>
        <end position="564"/>
    </location>
</feature>
<name>A0AAD7KPK8_QUISA</name>
<protein>
    <submittedName>
        <fullName evidence="2">Cyclin-related, putative isoform 3</fullName>
    </submittedName>
</protein>
<feature type="compositionally biased region" description="Basic and acidic residues" evidence="1">
    <location>
        <begin position="649"/>
        <end position="685"/>
    </location>
</feature>
<dbReference type="KEGG" id="qsa:O6P43_033213"/>
<gene>
    <name evidence="2" type="ORF">O6P43_033213</name>
</gene>
<dbReference type="Pfam" id="PF15996">
    <property type="entry name" value="PNISR"/>
    <property type="match status" value="1"/>
</dbReference>
<feature type="compositionally biased region" description="Basic and acidic residues" evidence="1">
    <location>
        <begin position="319"/>
        <end position="330"/>
    </location>
</feature>
<feature type="compositionally biased region" description="Basic and acidic residues" evidence="1">
    <location>
        <begin position="608"/>
        <end position="642"/>
    </location>
</feature>
<comment type="caution">
    <text evidence="2">The sequence shown here is derived from an EMBL/GenBank/DDBJ whole genome shotgun (WGS) entry which is preliminary data.</text>
</comment>
<feature type="compositionally biased region" description="Basic residues" evidence="1">
    <location>
        <begin position="800"/>
        <end position="820"/>
    </location>
</feature>
<feature type="region of interest" description="Disordered" evidence="1">
    <location>
        <begin position="314"/>
        <end position="364"/>
    </location>
</feature>
<feature type="compositionally biased region" description="Basic residues" evidence="1">
    <location>
        <begin position="741"/>
        <end position="754"/>
    </location>
</feature>
<feature type="region of interest" description="Disordered" evidence="1">
    <location>
        <begin position="522"/>
        <end position="842"/>
    </location>
</feature>
<feature type="compositionally biased region" description="Polar residues" evidence="1">
    <location>
        <begin position="539"/>
        <end position="548"/>
    </location>
</feature>
<sequence length="842" mass="92728">MENQQPQTHFTPTERPQEQNHYCDQYLQPVDSSYPDIQNQSLPASSYQQFPVSTASLHRTPVHSQEAASINSEPSSYVPDGHILYTVRDGTMAGDTTTAFQHHGHLPTSSSVLQQEVPSTYSSVTGEKEAANQTGKSYTYFSLSHASAQEGQRHQQPMVHGHFTSGNQSKESSTNLADQPLDFAPRFSRDHNLQMHSSYGHHDSVAHARGIDPVAAAPSINNWAPPIAPAVAYPPIPPVLASGPQVAPPFGRLAGPGLSPTIPPGGSPFAHSAGNALHPTTAFSTDAYEVSNISERPKKASVPNWLREEIQKTALTAPSKEHPKEEKQLVDDDGPIKLFGKVGQTDSKSVDSSRSTEDEEDDEDYVEAARTAAINQEIKRVLTEVLLKVTDELFDEIATEVLNEDDPTTEVDPNIVISKHKVSSSPPLVSISKASAKVLIPVKAKESKAEGISEKSESGSPGDILGLANYASDDDNYDDEIHASAVPSSAKNAALQQSGFEMPLEDMQDATANGSSTLKLEEHGRNQTHLVSDPAKGNSIKSKANNGAATVWLRDDKVNRELGRIHPAKVVSEDGDSDSAGEKVQNRSVVSGLKDTGGIKSQLPERIANVEKTNHPQGKEIRTRSDKVDPHEKSSSRKDIFKESTSSESRADKKGDENQRKLDESHPIKEKAKDSNGTRERLKEHGIKHRDKTKESESRKRSTHVDVKEDRKETQRAHRSSVTEDSNRKKDTRDRGEDRSRHKSASKSDRKRRCSSSICSRGRSSKDTVNHANNSSDEGSDGSKRKPHPTKHDLSPYPVRSKRRQVSRSPHSKHSHRRHSPYFSLDTSRRWSRSRSPVRRQR</sequence>